<dbReference type="SMART" id="SM00256">
    <property type="entry name" value="FBOX"/>
    <property type="match status" value="1"/>
</dbReference>
<dbReference type="NCBIfam" id="TIGR01640">
    <property type="entry name" value="F_box_assoc_1"/>
    <property type="match status" value="1"/>
</dbReference>
<reference evidence="2 3" key="1">
    <citation type="journal article" date="2018" name="Proc. Natl. Acad. Sci. U.S.A.">
        <title>Draft genome sequence of Camellia sinensis var. sinensis provides insights into the evolution of the tea genome and tea quality.</title>
        <authorList>
            <person name="Wei C."/>
            <person name="Yang H."/>
            <person name="Wang S."/>
            <person name="Zhao J."/>
            <person name="Liu C."/>
            <person name="Gao L."/>
            <person name="Xia E."/>
            <person name="Lu Y."/>
            <person name="Tai Y."/>
            <person name="She G."/>
            <person name="Sun J."/>
            <person name="Cao H."/>
            <person name="Tong W."/>
            <person name="Gao Q."/>
            <person name="Li Y."/>
            <person name="Deng W."/>
            <person name="Jiang X."/>
            <person name="Wang W."/>
            <person name="Chen Q."/>
            <person name="Zhang S."/>
            <person name="Li H."/>
            <person name="Wu J."/>
            <person name="Wang P."/>
            <person name="Li P."/>
            <person name="Shi C."/>
            <person name="Zheng F."/>
            <person name="Jian J."/>
            <person name="Huang B."/>
            <person name="Shan D."/>
            <person name="Shi M."/>
            <person name="Fang C."/>
            <person name="Yue Y."/>
            <person name="Li F."/>
            <person name="Li D."/>
            <person name="Wei S."/>
            <person name="Han B."/>
            <person name="Jiang C."/>
            <person name="Yin Y."/>
            <person name="Xia T."/>
            <person name="Zhang Z."/>
            <person name="Bennetzen J.L."/>
            <person name="Zhao S."/>
            <person name="Wan X."/>
        </authorList>
    </citation>
    <scope>NUCLEOTIDE SEQUENCE [LARGE SCALE GENOMIC DNA]</scope>
    <source>
        <strain evidence="3">cv. Shuchazao</strain>
        <tissue evidence="2">Leaf</tissue>
    </source>
</reference>
<dbReference type="AlphaFoldDB" id="A0A4S4ENW7"/>
<gene>
    <name evidence="2" type="ORF">TEA_018526</name>
</gene>
<dbReference type="PANTHER" id="PTHR31672:SF13">
    <property type="entry name" value="F-BOX PROTEIN CPR30-LIKE"/>
    <property type="match status" value="1"/>
</dbReference>
<comment type="caution">
    <text evidence="2">The sequence shown here is derived from an EMBL/GenBank/DDBJ whole genome shotgun (WGS) entry which is preliminary data.</text>
</comment>
<proteinExistence type="predicted"/>
<dbReference type="Pfam" id="PF08268">
    <property type="entry name" value="FBA_3"/>
    <property type="match status" value="1"/>
</dbReference>
<feature type="domain" description="F-box" evidence="1">
    <location>
        <begin position="1"/>
        <end position="44"/>
    </location>
</feature>
<dbReference type="PROSITE" id="PS50181">
    <property type="entry name" value="FBOX"/>
    <property type="match status" value="1"/>
</dbReference>
<evidence type="ECO:0000313" key="2">
    <source>
        <dbReference type="EMBL" id="THG18409.1"/>
    </source>
</evidence>
<dbReference type="EMBL" id="SDRB02003070">
    <property type="protein sequence ID" value="THG18409.1"/>
    <property type="molecule type" value="Genomic_DNA"/>
</dbReference>
<dbReference type="InterPro" id="IPR017451">
    <property type="entry name" value="F-box-assoc_interact_dom"/>
</dbReference>
<name>A0A4S4ENW7_CAMSN</name>
<dbReference type="InterPro" id="IPR001810">
    <property type="entry name" value="F-box_dom"/>
</dbReference>
<dbReference type="PANTHER" id="PTHR31672">
    <property type="entry name" value="BNACNNG10540D PROTEIN"/>
    <property type="match status" value="1"/>
</dbReference>
<evidence type="ECO:0000259" key="1">
    <source>
        <dbReference type="PROSITE" id="PS50181"/>
    </source>
</evidence>
<dbReference type="Proteomes" id="UP000306102">
    <property type="component" value="Unassembled WGS sequence"/>
</dbReference>
<evidence type="ECO:0000313" key="3">
    <source>
        <dbReference type="Proteomes" id="UP000306102"/>
    </source>
</evidence>
<keyword evidence="3" id="KW-1185">Reference proteome</keyword>
<dbReference type="InterPro" id="IPR036047">
    <property type="entry name" value="F-box-like_dom_sf"/>
</dbReference>
<dbReference type="InterPro" id="IPR050796">
    <property type="entry name" value="SCF_F-box_component"/>
</dbReference>
<protein>
    <recommendedName>
        <fullName evidence="1">F-box domain-containing protein</fullName>
    </recommendedName>
</protein>
<organism evidence="2 3">
    <name type="scientific">Camellia sinensis var. sinensis</name>
    <name type="common">China tea</name>
    <dbReference type="NCBI Taxonomy" id="542762"/>
    <lineage>
        <taxon>Eukaryota</taxon>
        <taxon>Viridiplantae</taxon>
        <taxon>Streptophyta</taxon>
        <taxon>Embryophyta</taxon>
        <taxon>Tracheophyta</taxon>
        <taxon>Spermatophyta</taxon>
        <taxon>Magnoliopsida</taxon>
        <taxon>eudicotyledons</taxon>
        <taxon>Gunneridae</taxon>
        <taxon>Pentapetalae</taxon>
        <taxon>asterids</taxon>
        <taxon>Ericales</taxon>
        <taxon>Theaceae</taxon>
        <taxon>Camellia</taxon>
    </lineage>
</organism>
<sequence>MDKLPSEIIITILSTLPIKSLISCRCVCKSWLNLTHDSQLITTHLHRSSQNEDNLSIIFVSCILINPTHFRTRLSFIDNNYGGTNDNYTCVDLNLSIPNLNKFEVLGSCNGLLCLFDPLTKTLKYICNPCNGEYAPLPNPIRPSPSSTSTSSPLPLEVAVGFGYLPQSNVYKVIELVYYSSAIFSGDSRPEAHVLTLGDRSWRHIGNAPFSLIRGSKASQAFVNGALHWLSDSPGFDCIVSFDVGEEQFGVVPHPEFESGQLNYRLGVLRGCLSAANYSYAEYAEMWVMNEYGVKESWTRYFKVNCSEVGLRIGFVRPLCRRRSDEVLLLHGSSSLLCYDPITKRLKELSIVRLPPAFQVVVLKTHSPYQPPLAIFNPAFTASSPAKFFGSGDPSNRTSLYMLKTHSWKLRNNANRSNGASADSSLRTQLQLQLRSGGWNRYTSELRI</sequence>
<dbReference type="Pfam" id="PF12937">
    <property type="entry name" value="F-box-like"/>
    <property type="match status" value="1"/>
</dbReference>
<dbReference type="SUPFAM" id="SSF81383">
    <property type="entry name" value="F-box domain"/>
    <property type="match status" value="1"/>
</dbReference>
<dbReference type="InterPro" id="IPR032675">
    <property type="entry name" value="LRR_dom_sf"/>
</dbReference>
<dbReference type="STRING" id="542762.A0A4S4ENW7"/>
<dbReference type="InterPro" id="IPR013187">
    <property type="entry name" value="F-box-assoc_dom_typ3"/>
</dbReference>
<dbReference type="Gene3D" id="3.80.10.10">
    <property type="entry name" value="Ribonuclease Inhibitor"/>
    <property type="match status" value="1"/>
</dbReference>
<accession>A0A4S4ENW7</accession>